<sequence>MVLKLPLSIMYDTCSRLYGKKDIQTSLPDRNSLFMKRKIPITLSRFFGVIISMHYNDSSPPPHFHVHYDNQNAIIDIQSLTILQGKLTPRLRGLITEWAALHQNELFRNWELAQKNAPLEKIKPLE</sequence>
<dbReference type="HOGENOM" id="CLU_162083_0_0_6"/>
<dbReference type="STRING" id="40754.THII_2101"/>
<dbReference type="Proteomes" id="UP000031623">
    <property type="component" value="Chromosome"/>
</dbReference>
<reference evidence="1 2" key="1">
    <citation type="journal article" date="2014" name="ISME J.">
        <title>Ecophysiology of Thioploca ingrica as revealed by the complete genome sequence supplemented with proteomic evidence.</title>
        <authorList>
            <person name="Kojima H."/>
            <person name="Ogura Y."/>
            <person name="Yamamoto N."/>
            <person name="Togashi T."/>
            <person name="Mori H."/>
            <person name="Watanabe T."/>
            <person name="Nemoto F."/>
            <person name="Kurokawa K."/>
            <person name="Hayashi T."/>
            <person name="Fukui M."/>
        </authorList>
    </citation>
    <scope>NUCLEOTIDE SEQUENCE [LARGE SCALE GENOMIC DNA]</scope>
</reference>
<organism evidence="1 2">
    <name type="scientific">Thioploca ingrica</name>
    <dbReference type="NCBI Taxonomy" id="40754"/>
    <lineage>
        <taxon>Bacteria</taxon>
        <taxon>Pseudomonadati</taxon>
        <taxon>Pseudomonadota</taxon>
        <taxon>Gammaproteobacteria</taxon>
        <taxon>Thiotrichales</taxon>
        <taxon>Thiotrichaceae</taxon>
        <taxon>Thioploca</taxon>
    </lineage>
</organism>
<proteinExistence type="predicted"/>
<dbReference type="EMBL" id="AP014633">
    <property type="protein sequence ID" value="BAP56398.1"/>
    <property type="molecule type" value="Genomic_DNA"/>
</dbReference>
<keyword evidence="2" id="KW-1185">Reference proteome</keyword>
<evidence type="ECO:0008006" key="3">
    <source>
        <dbReference type="Google" id="ProtNLM"/>
    </source>
</evidence>
<dbReference type="InterPro" id="IPR025427">
    <property type="entry name" value="DUF4160"/>
</dbReference>
<dbReference type="Pfam" id="PF13711">
    <property type="entry name" value="DUF4160"/>
    <property type="match status" value="1"/>
</dbReference>
<dbReference type="AlphaFoldDB" id="A0A090AEI6"/>
<name>A0A090AEI6_9GAMM</name>
<accession>A0A090AEI6</accession>
<evidence type="ECO:0000313" key="2">
    <source>
        <dbReference type="Proteomes" id="UP000031623"/>
    </source>
</evidence>
<dbReference type="KEGG" id="tig:THII_2101"/>
<evidence type="ECO:0000313" key="1">
    <source>
        <dbReference type="EMBL" id="BAP56398.1"/>
    </source>
</evidence>
<protein>
    <recommendedName>
        <fullName evidence="3">Transcriptional regulator</fullName>
    </recommendedName>
</protein>
<gene>
    <name evidence="1" type="ORF">THII_2101</name>
</gene>